<name>A0AAD8PGN3_BABGI</name>
<protein>
    <recommendedName>
        <fullName evidence="5">Small ribosomal subunit protein uS10 domain-containing protein</fullName>
    </recommendedName>
</protein>
<evidence type="ECO:0000313" key="6">
    <source>
        <dbReference type="EMBL" id="KAK1445148.1"/>
    </source>
</evidence>
<dbReference type="InterPro" id="IPR036838">
    <property type="entry name" value="Ribosomal_uS10_dom_sf"/>
</dbReference>
<sequence>MFLVLYLFIPIASTLILRGPKDFGHDGHSIAYDLANGKHRTCLNPRDNSSYRKCVSRLDSLAPCFLTAAKSRHNEEGGFRQSAFHVIYALDNAPGRPFCASNVGYDVRKHSALHLKVYDRDPPDDELDYSDMDIEGDTGLAEGYSDRYGEEYDEDQYDYADSQEDSDEISAMSEEEKRTSGRFGAPKFLESTSQMSSSASERMRDLFNWSQDDEMEAGAYDDQAPMGKSPLHSIEKHKDEDILDIPYVIPRKVNMSLDKWPDNCFLRIRLVSYYPYLLRFASNRLIRGIKEHTNLRVGNVKAMPMRKKRWCLLSSPHVDKRSKDLFEIQEHVRYLDVFPVASKSSASSEEKENEGNTSESKTKSEDVKPASESRWMDVSSERSANLEDKMKFKGILMVPLPSMVSFDYWFEEVHKPVKNRSIERQFRRRIWVSKYFLYNYEKREKAEIIDKLTSPELYKEIPLRWKKHPCDYFSLQLGELKKLYNFVVARKAEDEARERYGVKMPELYDIDEVRFVPNEEDRRCGYISSDDDVDEEIAKQLAALDNDN</sequence>
<evidence type="ECO:0000313" key="7">
    <source>
        <dbReference type="Proteomes" id="UP001230268"/>
    </source>
</evidence>
<dbReference type="AlphaFoldDB" id="A0AAD8PGN3"/>
<organism evidence="6 7">
    <name type="scientific">Babesia gibsoni</name>
    <dbReference type="NCBI Taxonomy" id="33632"/>
    <lineage>
        <taxon>Eukaryota</taxon>
        <taxon>Sar</taxon>
        <taxon>Alveolata</taxon>
        <taxon>Apicomplexa</taxon>
        <taxon>Aconoidasida</taxon>
        <taxon>Piroplasmida</taxon>
        <taxon>Babesiidae</taxon>
        <taxon>Babesia</taxon>
    </lineage>
</organism>
<dbReference type="EMBL" id="JAVEPI010000001">
    <property type="protein sequence ID" value="KAK1445148.1"/>
    <property type="molecule type" value="Genomic_DNA"/>
</dbReference>
<dbReference type="InterPro" id="IPR027486">
    <property type="entry name" value="Ribosomal_uS10_dom"/>
</dbReference>
<comment type="caution">
    <text evidence="6">The sequence shown here is derived from an EMBL/GenBank/DDBJ whole genome shotgun (WGS) entry which is preliminary data.</text>
</comment>
<evidence type="ECO:0000256" key="4">
    <source>
        <dbReference type="SAM" id="MobiDB-lite"/>
    </source>
</evidence>
<dbReference type="Pfam" id="PF00338">
    <property type="entry name" value="Ribosomal_S10"/>
    <property type="match status" value="1"/>
</dbReference>
<keyword evidence="3" id="KW-0687">Ribonucleoprotein</keyword>
<dbReference type="GO" id="GO:0003735">
    <property type="term" value="F:structural constituent of ribosome"/>
    <property type="evidence" value="ECO:0007669"/>
    <property type="project" value="InterPro"/>
</dbReference>
<feature type="compositionally biased region" description="Basic and acidic residues" evidence="4">
    <location>
        <begin position="348"/>
        <end position="375"/>
    </location>
</feature>
<feature type="region of interest" description="Disordered" evidence="4">
    <location>
        <begin position="345"/>
        <end position="380"/>
    </location>
</feature>
<dbReference type="SMART" id="SM01403">
    <property type="entry name" value="Ribosomal_S10"/>
    <property type="match status" value="1"/>
</dbReference>
<accession>A0AAD8PGN3</accession>
<dbReference type="InterPro" id="IPR001848">
    <property type="entry name" value="Ribosomal_uS10"/>
</dbReference>
<feature type="compositionally biased region" description="Acidic residues" evidence="4">
    <location>
        <begin position="159"/>
        <end position="168"/>
    </location>
</feature>
<dbReference type="GO" id="GO:1990904">
    <property type="term" value="C:ribonucleoprotein complex"/>
    <property type="evidence" value="ECO:0007669"/>
    <property type="project" value="UniProtKB-KW"/>
</dbReference>
<evidence type="ECO:0000256" key="3">
    <source>
        <dbReference type="ARBA" id="ARBA00023274"/>
    </source>
</evidence>
<dbReference type="GO" id="GO:0005840">
    <property type="term" value="C:ribosome"/>
    <property type="evidence" value="ECO:0007669"/>
    <property type="project" value="UniProtKB-KW"/>
</dbReference>
<evidence type="ECO:0000256" key="1">
    <source>
        <dbReference type="ARBA" id="ARBA00007102"/>
    </source>
</evidence>
<dbReference type="SUPFAM" id="SSF54999">
    <property type="entry name" value="Ribosomal protein S10"/>
    <property type="match status" value="1"/>
</dbReference>
<keyword evidence="2" id="KW-0689">Ribosomal protein</keyword>
<evidence type="ECO:0000259" key="5">
    <source>
        <dbReference type="SMART" id="SM01403"/>
    </source>
</evidence>
<dbReference type="Proteomes" id="UP001230268">
    <property type="component" value="Unassembled WGS sequence"/>
</dbReference>
<dbReference type="GO" id="GO:0006412">
    <property type="term" value="P:translation"/>
    <property type="evidence" value="ECO:0007669"/>
    <property type="project" value="InterPro"/>
</dbReference>
<feature type="domain" description="Small ribosomal subunit protein uS10" evidence="5">
    <location>
        <begin position="267"/>
        <end position="361"/>
    </location>
</feature>
<feature type="region of interest" description="Disordered" evidence="4">
    <location>
        <begin position="159"/>
        <end position="181"/>
    </location>
</feature>
<feature type="region of interest" description="Disordered" evidence="4">
    <location>
        <begin position="129"/>
        <end position="148"/>
    </location>
</feature>
<gene>
    <name evidence="6" type="ORF">BgAZ_110540</name>
</gene>
<dbReference type="Gene3D" id="3.30.70.600">
    <property type="entry name" value="Ribosomal protein S10 domain"/>
    <property type="match status" value="1"/>
</dbReference>
<keyword evidence="7" id="KW-1185">Reference proteome</keyword>
<dbReference type="PANTHER" id="PTHR11700">
    <property type="entry name" value="30S RIBOSOMAL PROTEIN S10 FAMILY MEMBER"/>
    <property type="match status" value="1"/>
</dbReference>
<evidence type="ECO:0000256" key="2">
    <source>
        <dbReference type="ARBA" id="ARBA00022980"/>
    </source>
</evidence>
<comment type="similarity">
    <text evidence="1">Belongs to the universal ribosomal protein uS10 family.</text>
</comment>
<reference evidence="6" key="1">
    <citation type="submission" date="2023-08" db="EMBL/GenBank/DDBJ databases">
        <title>Draft sequence of the Babesia gibsoni genome.</title>
        <authorList>
            <person name="Yamagishi J.Y."/>
            <person name="Xuan X.X."/>
        </authorList>
    </citation>
    <scope>NUCLEOTIDE SEQUENCE</scope>
    <source>
        <strain evidence="6">Azabu</strain>
    </source>
</reference>
<proteinExistence type="inferred from homology"/>